<name>A0A2V3HSU9_9ARCH</name>
<evidence type="ECO:0000313" key="2">
    <source>
        <dbReference type="EMBL" id="PXF22105.1"/>
    </source>
</evidence>
<proteinExistence type="predicted"/>
<dbReference type="Proteomes" id="UP000248161">
    <property type="component" value="Unassembled WGS sequence"/>
</dbReference>
<gene>
    <name evidence="2" type="ORF">CXX69_01560</name>
</gene>
<protein>
    <submittedName>
        <fullName evidence="2">Uncharacterized protein</fullName>
    </submittedName>
</protein>
<evidence type="ECO:0000256" key="1">
    <source>
        <dbReference type="SAM" id="Phobius"/>
    </source>
</evidence>
<keyword evidence="1" id="KW-1133">Transmembrane helix</keyword>
<comment type="caution">
    <text evidence="2">The sequence shown here is derived from an EMBL/GenBank/DDBJ whole genome shotgun (WGS) entry which is preliminary data.</text>
</comment>
<keyword evidence="1" id="KW-0472">Membrane</keyword>
<dbReference type="EMBL" id="PSPG01000003">
    <property type="protein sequence ID" value="PXF22105.1"/>
    <property type="molecule type" value="Genomic_DNA"/>
</dbReference>
<accession>A0A2V3HSU9</accession>
<evidence type="ECO:0000313" key="3">
    <source>
        <dbReference type="Proteomes" id="UP000248161"/>
    </source>
</evidence>
<keyword evidence="1" id="KW-0812">Transmembrane</keyword>
<sequence>MNIMGASGLRIAMDEWDNEGGTIPTQDRDLPVTGKRCCCCCCCCCTAIEGDNPRRLRLVIKGGWLVVLVLAAIVGAYWLGGQ</sequence>
<dbReference type="AlphaFoldDB" id="A0A2V3HSU9"/>
<reference evidence="2 3" key="1">
    <citation type="journal article" date="2015" name="Nat. Commun.">
        <title>Genomic and transcriptomic evidence for scavenging of diverse organic compounds by widespread deep-sea archaea.</title>
        <authorList>
            <person name="Li M."/>
            <person name="Baker B.J."/>
            <person name="Anantharaman K."/>
            <person name="Jain S."/>
            <person name="Breier J.A."/>
            <person name="Dick G.J."/>
        </authorList>
    </citation>
    <scope>NUCLEOTIDE SEQUENCE [LARGE SCALE GENOMIC DNA]</scope>
    <source>
        <strain evidence="2">Cayman_51_deep</strain>
    </source>
</reference>
<organism evidence="2 3">
    <name type="scientific">Candidatus Thalassarchaeum betae</name>
    <dbReference type="NCBI Taxonomy" id="2599289"/>
    <lineage>
        <taxon>Archaea</taxon>
        <taxon>Methanobacteriati</taxon>
        <taxon>Thermoplasmatota</taxon>
        <taxon>Candidatus Poseidoniia</taxon>
        <taxon>Candidatus Poseidoniales</taxon>
        <taxon>Candidatus Thalassarchaeaceae</taxon>
        <taxon>Candidatus Thalassarchaeum</taxon>
    </lineage>
</organism>
<feature type="transmembrane region" description="Helical" evidence="1">
    <location>
        <begin position="58"/>
        <end position="79"/>
    </location>
</feature>